<gene>
    <name evidence="2" type="ORF">CUMW_233650</name>
</gene>
<dbReference type="InterPro" id="IPR035897">
    <property type="entry name" value="Toll_tir_struct_dom_sf"/>
</dbReference>
<dbReference type="Proteomes" id="UP000236630">
    <property type="component" value="Unassembled WGS sequence"/>
</dbReference>
<reference evidence="2 3" key="1">
    <citation type="journal article" date="2017" name="Front. Genet.">
        <title>Draft sequencing of the heterozygous diploid genome of Satsuma (Citrus unshiu Marc.) using a hybrid assembly approach.</title>
        <authorList>
            <person name="Shimizu T."/>
            <person name="Tanizawa Y."/>
            <person name="Mochizuki T."/>
            <person name="Nagasaki H."/>
            <person name="Yoshioka T."/>
            <person name="Toyoda A."/>
            <person name="Fujiyama A."/>
            <person name="Kaminuma E."/>
            <person name="Nakamura Y."/>
        </authorList>
    </citation>
    <scope>NUCLEOTIDE SEQUENCE [LARGE SCALE GENOMIC DNA]</scope>
    <source>
        <strain evidence="3">cv. Miyagawa wase</strain>
    </source>
</reference>
<sequence length="111" mass="12875">MKLRLRFSTPSSPVLQQWKRLRKSSSYLQQQHQLASVKEEQATMAYTGQNKPMLGVWELKDSKWQIGLCHLQGVSSYVPSPLCNWKYNVFLSFRGKDTCKNFTDHLYAAFG</sequence>
<evidence type="ECO:0000313" key="2">
    <source>
        <dbReference type="EMBL" id="GAY64443.1"/>
    </source>
</evidence>
<comment type="caution">
    <text evidence="2">The sequence shown here is derived from an EMBL/GenBank/DDBJ whole genome shotgun (WGS) entry which is preliminary data.</text>
</comment>
<feature type="domain" description="TIR" evidence="1">
    <location>
        <begin position="85"/>
        <end position="111"/>
    </location>
</feature>
<dbReference type="EMBL" id="BDQV01000410">
    <property type="protein sequence ID" value="GAY64443.1"/>
    <property type="molecule type" value="Genomic_DNA"/>
</dbReference>
<keyword evidence="3" id="KW-1185">Reference proteome</keyword>
<dbReference type="GO" id="GO:0007165">
    <property type="term" value="P:signal transduction"/>
    <property type="evidence" value="ECO:0007669"/>
    <property type="project" value="InterPro"/>
</dbReference>
<name>A0A2H5QIM4_CITUN</name>
<accession>A0A2H5QIM4</accession>
<evidence type="ECO:0000259" key="1">
    <source>
        <dbReference type="PROSITE" id="PS50104"/>
    </source>
</evidence>
<organism evidence="2 3">
    <name type="scientific">Citrus unshiu</name>
    <name type="common">Satsuma mandarin</name>
    <name type="synonym">Citrus nobilis var. unshiu</name>
    <dbReference type="NCBI Taxonomy" id="55188"/>
    <lineage>
        <taxon>Eukaryota</taxon>
        <taxon>Viridiplantae</taxon>
        <taxon>Streptophyta</taxon>
        <taxon>Embryophyta</taxon>
        <taxon>Tracheophyta</taxon>
        <taxon>Spermatophyta</taxon>
        <taxon>Magnoliopsida</taxon>
        <taxon>eudicotyledons</taxon>
        <taxon>Gunneridae</taxon>
        <taxon>Pentapetalae</taxon>
        <taxon>rosids</taxon>
        <taxon>malvids</taxon>
        <taxon>Sapindales</taxon>
        <taxon>Rutaceae</taxon>
        <taxon>Aurantioideae</taxon>
        <taxon>Citrus</taxon>
    </lineage>
</organism>
<proteinExistence type="predicted"/>
<dbReference type="Gene3D" id="3.40.50.10140">
    <property type="entry name" value="Toll/interleukin-1 receptor homology (TIR) domain"/>
    <property type="match status" value="1"/>
</dbReference>
<dbReference type="PROSITE" id="PS50104">
    <property type="entry name" value="TIR"/>
    <property type="match status" value="1"/>
</dbReference>
<protein>
    <recommendedName>
        <fullName evidence="1">TIR domain-containing protein</fullName>
    </recommendedName>
</protein>
<dbReference type="SUPFAM" id="SSF52200">
    <property type="entry name" value="Toll/Interleukin receptor TIR domain"/>
    <property type="match status" value="1"/>
</dbReference>
<dbReference type="InterPro" id="IPR000157">
    <property type="entry name" value="TIR_dom"/>
</dbReference>
<evidence type="ECO:0000313" key="3">
    <source>
        <dbReference type="Proteomes" id="UP000236630"/>
    </source>
</evidence>
<dbReference type="AlphaFoldDB" id="A0A2H5QIM4"/>